<dbReference type="STRING" id="766136.BHF68_08115"/>
<name>A0A1E5G238_9FIRM</name>
<dbReference type="Proteomes" id="UP000094296">
    <property type="component" value="Unassembled WGS sequence"/>
</dbReference>
<dbReference type="AlphaFoldDB" id="A0A1E5G238"/>
<sequence>MRRLWLTVLTTLLLTVFIGGSPVLAEMHTAENTKAEVNLSVEQKNELAKIHKDLLQNKKQLISKYVEYGVVTKEQGDKITSRFDERYDKLEKNGFVPKWDGSKKHKPGCKCH</sequence>
<evidence type="ECO:0000313" key="1">
    <source>
        <dbReference type="EMBL" id="OEF96599.1"/>
    </source>
</evidence>
<evidence type="ECO:0008006" key="3">
    <source>
        <dbReference type="Google" id="ProtNLM"/>
    </source>
</evidence>
<protein>
    <recommendedName>
        <fullName evidence="3">DUF2680 domain-containing protein</fullName>
    </recommendedName>
</protein>
<keyword evidence="2" id="KW-1185">Reference proteome</keyword>
<gene>
    <name evidence="1" type="ORF">BHF68_08115</name>
</gene>
<reference evidence="1 2" key="1">
    <citation type="submission" date="2016-09" db="EMBL/GenBank/DDBJ databases">
        <title>Draft genome sequence for the type strain of Desulfuribacillus alkaliarsenatis AHT28, an obligately anaerobic, sulfidogenic bacterium isolated from Russian soda lake sediments.</title>
        <authorList>
            <person name="Abin C.A."/>
            <person name="Hollibaugh J.T."/>
        </authorList>
    </citation>
    <scope>NUCLEOTIDE SEQUENCE [LARGE SCALE GENOMIC DNA]</scope>
    <source>
        <strain evidence="1 2">AHT28</strain>
    </source>
</reference>
<organism evidence="1 2">
    <name type="scientific">Desulfuribacillus alkaliarsenatis</name>
    <dbReference type="NCBI Taxonomy" id="766136"/>
    <lineage>
        <taxon>Bacteria</taxon>
        <taxon>Bacillati</taxon>
        <taxon>Bacillota</taxon>
        <taxon>Desulfuribacillia</taxon>
        <taxon>Desulfuribacillales</taxon>
        <taxon>Desulfuribacillaceae</taxon>
        <taxon>Desulfuribacillus</taxon>
    </lineage>
</organism>
<accession>A0A1E5G238</accession>
<dbReference type="EMBL" id="MIJE01000031">
    <property type="protein sequence ID" value="OEF96599.1"/>
    <property type="molecule type" value="Genomic_DNA"/>
</dbReference>
<proteinExistence type="predicted"/>
<dbReference type="OrthoDB" id="2883543at2"/>
<dbReference type="InterPro" id="IPR024485">
    <property type="entry name" value="DUF2680"/>
</dbReference>
<evidence type="ECO:0000313" key="2">
    <source>
        <dbReference type="Proteomes" id="UP000094296"/>
    </source>
</evidence>
<comment type="caution">
    <text evidence="1">The sequence shown here is derived from an EMBL/GenBank/DDBJ whole genome shotgun (WGS) entry which is preliminary data.</text>
</comment>
<dbReference type="RefSeq" id="WP_069643608.1">
    <property type="nucleotide sequence ID" value="NZ_MIJE01000031.1"/>
</dbReference>
<dbReference type="Pfam" id="PF10925">
    <property type="entry name" value="DUF2680"/>
    <property type="match status" value="1"/>
</dbReference>